<gene>
    <name evidence="1" type="ORF">NGB36_12110</name>
</gene>
<keyword evidence="2" id="KW-1185">Reference proteome</keyword>
<protein>
    <recommendedName>
        <fullName evidence="3">Alkylmercury lyase</fullName>
    </recommendedName>
</protein>
<dbReference type="Proteomes" id="UP001057702">
    <property type="component" value="Unassembled WGS sequence"/>
</dbReference>
<reference evidence="1" key="1">
    <citation type="submission" date="2022-06" db="EMBL/GenBank/DDBJ databases">
        <title>Draft genome sequence of Streptomyces sp. RB6PN25 isolated from peat swamp forest in Thailand.</title>
        <authorList>
            <person name="Duangmal K."/>
            <person name="Klaysubun C."/>
        </authorList>
    </citation>
    <scope>NUCLEOTIDE SEQUENCE</scope>
    <source>
        <strain evidence="1">RB6PN25</strain>
    </source>
</reference>
<name>A0ABT1PUH9_9ACTN</name>
<evidence type="ECO:0000313" key="1">
    <source>
        <dbReference type="EMBL" id="MCQ4081324.1"/>
    </source>
</evidence>
<proteinExistence type="predicted"/>
<accession>A0ABT1PUH9</accession>
<sequence length="102" mass="10952">MDIELQVVPDCPNTERAAERLREALTNLGLTHVAITTRVITNQNEAEAAQFTGSPTILINGRDPFAEPGQAPALTCRLYPTPDGLAVTPTADQLRQALTSVL</sequence>
<evidence type="ECO:0000313" key="2">
    <source>
        <dbReference type="Proteomes" id="UP001057702"/>
    </source>
</evidence>
<evidence type="ECO:0008006" key="3">
    <source>
        <dbReference type="Google" id="ProtNLM"/>
    </source>
</evidence>
<comment type="caution">
    <text evidence="1">The sequence shown here is derived from an EMBL/GenBank/DDBJ whole genome shotgun (WGS) entry which is preliminary data.</text>
</comment>
<organism evidence="1 2">
    <name type="scientific">Streptomyces humicola</name>
    <dbReference type="NCBI Taxonomy" id="2953240"/>
    <lineage>
        <taxon>Bacteria</taxon>
        <taxon>Bacillati</taxon>
        <taxon>Actinomycetota</taxon>
        <taxon>Actinomycetes</taxon>
        <taxon>Kitasatosporales</taxon>
        <taxon>Streptomycetaceae</taxon>
        <taxon>Streptomyces</taxon>
    </lineage>
</organism>
<dbReference type="EMBL" id="JANFNG010000007">
    <property type="protein sequence ID" value="MCQ4081324.1"/>
    <property type="molecule type" value="Genomic_DNA"/>
</dbReference>
<dbReference type="RefSeq" id="WP_255920328.1">
    <property type="nucleotide sequence ID" value="NZ_JANFNG010000007.1"/>
</dbReference>